<feature type="transmembrane region" description="Helical" evidence="7">
    <location>
        <begin position="12"/>
        <end position="30"/>
    </location>
</feature>
<evidence type="ECO:0000313" key="10">
    <source>
        <dbReference type="Proteomes" id="UP000461585"/>
    </source>
</evidence>
<dbReference type="GO" id="GO:0015212">
    <property type="term" value="F:cytidine transmembrane transporter activity"/>
    <property type="evidence" value="ECO:0007669"/>
    <property type="project" value="TreeGrafter"/>
</dbReference>
<dbReference type="InterPro" id="IPR036259">
    <property type="entry name" value="MFS_trans_sf"/>
</dbReference>
<keyword evidence="4 7" id="KW-0812">Transmembrane</keyword>
<name>A0A7X5HX73_9FIRM</name>
<gene>
    <name evidence="9" type="ORF">GXN74_11260</name>
</gene>
<proteinExistence type="predicted"/>
<keyword evidence="2" id="KW-0813">Transport</keyword>
<evidence type="ECO:0000256" key="4">
    <source>
        <dbReference type="ARBA" id="ARBA00022692"/>
    </source>
</evidence>
<dbReference type="GO" id="GO:0005886">
    <property type="term" value="C:plasma membrane"/>
    <property type="evidence" value="ECO:0007669"/>
    <property type="project" value="UniProtKB-SubCell"/>
</dbReference>
<evidence type="ECO:0000256" key="2">
    <source>
        <dbReference type="ARBA" id="ARBA00022448"/>
    </source>
</evidence>
<protein>
    <submittedName>
        <fullName evidence="9">MFS transporter</fullName>
    </submittedName>
</protein>
<organism evidence="9 10">
    <name type="scientific">Anaerotalea alkaliphila</name>
    <dbReference type="NCBI Taxonomy" id="2662126"/>
    <lineage>
        <taxon>Bacteria</taxon>
        <taxon>Bacillati</taxon>
        <taxon>Bacillota</taxon>
        <taxon>Clostridia</taxon>
        <taxon>Eubacteriales</taxon>
        <taxon>Anaerotalea</taxon>
    </lineage>
</organism>
<feature type="transmembrane region" description="Helical" evidence="7">
    <location>
        <begin position="102"/>
        <end position="121"/>
    </location>
</feature>
<dbReference type="EMBL" id="JAAEEH010000034">
    <property type="protein sequence ID" value="NDL68319.1"/>
    <property type="molecule type" value="Genomic_DNA"/>
</dbReference>
<keyword evidence="5 7" id="KW-1133">Transmembrane helix</keyword>
<dbReference type="PANTHER" id="PTHR23522">
    <property type="entry name" value="BLL5896 PROTEIN"/>
    <property type="match status" value="1"/>
</dbReference>
<feature type="transmembrane region" description="Helical" evidence="7">
    <location>
        <begin position="264"/>
        <end position="283"/>
    </location>
</feature>
<feature type="transmembrane region" description="Helical" evidence="7">
    <location>
        <begin position="205"/>
        <end position="228"/>
    </location>
</feature>
<feature type="transmembrane region" description="Helical" evidence="7">
    <location>
        <begin position="234"/>
        <end position="252"/>
    </location>
</feature>
<feature type="transmembrane region" description="Helical" evidence="7">
    <location>
        <begin position="317"/>
        <end position="342"/>
    </location>
</feature>
<keyword evidence="10" id="KW-1185">Reference proteome</keyword>
<keyword evidence="3" id="KW-1003">Cell membrane</keyword>
<dbReference type="SUPFAM" id="SSF103473">
    <property type="entry name" value="MFS general substrate transporter"/>
    <property type="match status" value="1"/>
</dbReference>
<sequence length="389" mass="42863">MKDPSLKPYKNVVLLHYASIGFLMPLFNLYLSNQLGFTNTQVGLVLSVSPIVALFSQPFWGMATDYTRKMKEVLLVVLSASCLLGLLFVFKKSFSMTFLHYAAFSFFFTSIIPQMDGIILWKLNQSDGVSYGQIRYLGSIGFALASLAMGFIVDLTHINAIFLFYGIAALVAILVLHRMDGQAEVVKGQLGNDLRNLFRVKEYHLLLLVQFLLIGTSFGSGNYLGLYLQERGQTIAIIGFVFFFMAFIEIPFMVKARAIIQSVGAPRVLLLCTVVSTAKLYVFSLDIPVFLLILSTAAQSVVVGLSFPTVVEYIRAIVAPTVLTTAISIYNAVSYSLANWLFILLAGKLSDRSGFQGMFKTFSYISLLGILAAAALLAFTRVRRAPGDA</sequence>
<evidence type="ECO:0000313" key="9">
    <source>
        <dbReference type="EMBL" id="NDL68319.1"/>
    </source>
</evidence>
<feature type="transmembrane region" description="Helical" evidence="7">
    <location>
        <begin position="158"/>
        <end position="177"/>
    </location>
</feature>
<dbReference type="Proteomes" id="UP000461585">
    <property type="component" value="Unassembled WGS sequence"/>
</dbReference>
<evidence type="ECO:0000256" key="1">
    <source>
        <dbReference type="ARBA" id="ARBA00004651"/>
    </source>
</evidence>
<comment type="subcellular location">
    <subcellularLocation>
        <location evidence="1">Cell membrane</location>
        <topology evidence="1">Multi-pass membrane protein</topology>
    </subcellularLocation>
</comment>
<dbReference type="RefSeq" id="WP_162371042.1">
    <property type="nucleotide sequence ID" value="NZ_JAAEEH010000034.1"/>
</dbReference>
<evidence type="ECO:0000256" key="5">
    <source>
        <dbReference type="ARBA" id="ARBA00022989"/>
    </source>
</evidence>
<feature type="transmembrane region" description="Helical" evidence="7">
    <location>
        <begin position="73"/>
        <end position="90"/>
    </location>
</feature>
<feature type="domain" description="Major facilitator superfamily associated" evidence="8">
    <location>
        <begin position="9"/>
        <end position="359"/>
    </location>
</feature>
<feature type="transmembrane region" description="Helical" evidence="7">
    <location>
        <begin position="133"/>
        <end position="152"/>
    </location>
</feature>
<comment type="caution">
    <text evidence="9">The sequence shown here is derived from an EMBL/GenBank/DDBJ whole genome shotgun (WGS) entry which is preliminary data.</text>
</comment>
<evidence type="ECO:0000256" key="7">
    <source>
        <dbReference type="SAM" id="Phobius"/>
    </source>
</evidence>
<evidence type="ECO:0000259" key="8">
    <source>
        <dbReference type="Pfam" id="PF12832"/>
    </source>
</evidence>
<dbReference type="Pfam" id="PF12832">
    <property type="entry name" value="MFS_1_like"/>
    <property type="match status" value="1"/>
</dbReference>
<accession>A0A7X5HX73</accession>
<dbReference type="InterPro" id="IPR024989">
    <property type="entry name" value="MFS_assoc_dom"/>
</dbReference>
<dbReference type="Gene3D" id="1.20.1250.20">
    <property type="entry name" value="MFS general substrate transporter like domains"/>
    <property type="match status" value="2"/>
</dbReference>
<dbReference type="AlphaFoldDB" id="A0A7X5HX73"/>
<dbReference type="GO" id="GO:0015213">
    <property type="term" value="F:uridine transmembrane transporter activity"/>
    <property type="evidence" value="ECO:0007669"/>
    <property type="project" value="TreeGrafter"/>
</dbReference>
<feature type="transmembrane region" description="Helical" evidence="7">
    <location>
        <begin position="362"/>
        <end position="380"/>
    </location>
</feature>
<dbReference type="PANTHER" id="PTHR23522:SF4">
    <property type="entry name" value="NUCLEOSIDE PERMEASE NUPG-RELATED"/>
    <property type="match status" value="1"/>
</dbReference>
<keyword evidence="6 7" id="KW-0472">Membrane</keyword>
<reference evidence="9 10" key="1">
    <citation type="submission" date="2020-01" db="EMBL/GenBank/DDBJ databases">
        <title>Anaeroalcalibacter tamaniensis gen. nov., sp. nov., moderately halophilic strictly anaerobic fermenter bacterium from mud volcano of Taman peninsula.</title>
        <authorList>
            <person name="Frolova A."/>
            <person name="Merkel A.Y."/>
            <person name="Slobodkin A.I."/>
        </authorList>
    </citation>
    <scope>NUCLEOTIDE SEQUENCE [LARGE SCALE GENOMIC DNA]</scope>
    <source>
        <strain evidence="9 10">F-3ap</strain>
    </source>
</reference>
<feature type="transmembrane region" description="Helical" evidence="7">
    <location>
        <begin position="42"/>
        <end position="61"/>
    </location>
</feature>
<evidence type="ECO:0000256" key="6">
    <source>
        <dbReference type="ARBA" id="ARBA00023136"/>
    </source>
</evidence>
<feature type="transmembrane region" description="Helical" evidence="7">
    <location>
        <begin position="289"/>
        <end position="310"/>
    </location>
</feature>
<evidence type="ECO:0000256" key="3">
    <source>
        <dbReference type="ARBA" id="ARBA00022475"/>
    </source>
</evidence>